<dbReference type="SUPFAM" id="SSF103481">
    <property type="entry name" value="Multidrug resistance efflux transporter EmrE"/>
    <property type="match status" value="2"/>
</dbReference>
<evidence type="ECO:0000256" key="4">
    <source>
        <dbReference type="ARBA" id="ARBA00023136"/>
    </source>
</evidence>
<dbReference type="GO" id="GO:0016020">
    <property type="term" value="C:membrane"/>
    <property type="evidence" value="ECO:0007669"/>
    <property type="project" value="UniProtKB-SubCell"/>
</dbReference>
<feature type="transmembrane region" description="Helical" evidence="5">
    <location>
        <begin position="250"/>
        <end position="269"/>
    </location>
</feature>
<proteinExistence type="predicted"/>
<evidence type="ECO:0000256" key="3">
    <source>
        <dbReference type="ARBA" id="ARBA00022989"/>
    </source>
</evidence>
<accession>A0A381Z0P1</accession>
<keyword evidence="4 5" id="KW-0472">Membrane</keyword>
<dbReference type="InterPro" id="IPR037185">
    <property type="entry name" value="EmrE-like"/>
</dbReference>
<dbReference type="InterPro" id="IPR000620">
    <property type="entry name" value="EamA_dom"/>
</dbReference>
<evidence type="ECO:0000256" key="2">
    <source>
        <dbReference type="ARBA" id="ARBA00022692"/>
    </source>
</evidence>
<evidence type="ECO:0000259" key="6">
    <source>
        <dbReference type="Pfam" id="PF00892"/>
    </source>
</evidence>
<feature type="transmembrane region" description="Helical" evidence="5">
    <location>
        <begin position="111"/>
        <end position="130"/>
    </location>
</feature>
<evidence type="ECO:0000256" key="5">
    <source>
        <dbReference type="SAM" id="Phobius"/>
    </source>
</evidence>
<dbReference type="PANTHER" id="PTHR22911">
    <property type="entry name" value="ACYL-MALONYL CONDENSING ENZYME-RELATED"/>
    <property type="match status" value="1"/>
</dbReference>
<reference evidence="7" key="1">
    <citation type="submission" date="2018-05" db="EMBL/GenBank/DDBJ databases">
        <authorList>
            <person name="Lanie J.A."/>
            <person name="Ng W.-L."/>
            <person name="Kazmierczak K.M."/>
            <person name="Andrzejewski T.M."/>
            <person name="Davidsen T.M."/>
            <person name="Wayne K.J."/>
            <person name="Tettelin H."/>
            <person name="Glass J.I."/>
            <person name="Rusch D."/>
            <person name="Podicherti R."/>
            <person name="Tsui H.-C.T."/>
            <person name="Winkler M.E."/>
        </authorList>
    </citation>
    <scope>NUCLEOTIDE SEQUENCE</scope>
</reference>
<protein>
    <recommendedName>
        <fullName evidence="6">EamA domain-containing protein</fullName>
    </recommendedName>
</protein>
<sequence length="305" mass="33852">MYTLRTAYDATLGRLPSHVRAVLLILFSTICFTSMHTVIRYASTEGNIHPFEVAFFRNFFGLMAVLPFALMNGAAALRTKRLKLHAVRGIMQVFAMLMFFYALSITPLAKISAVSFTAPLFATLGAIIFLGERIRFRRIIALSLGFAGAMIIVRPGVIAIDLGAILVMTSSAIWACAILIIKSLARTDSSLTITTYQNIILIPFTLIAAWFVWTWPSWELLSLFAVMGIFGSLAHVAFAEALKIADATAILPYDFVRLIWASAIGFMIFDEIPEIWTWVGGTIIFASTTYIAFREARLQQKRGIT</sequence>
<keyword evidence="2 5" id="KW-0812">Transmembrane</keyword>
<feature type="transmembrane region" description="Helical" evidence="5">
    <location>
        <begin position="163"/>
        <end position="181"/>
    </location>
</feature>
<dbReference type="EMBL" id="UINC01019527">
    <property type="protein sequence ID" value="SVA82724.1"/>
    <property type="molecule type" value="Genomic_DNA"/>
</dbReference>
<dbReference type="AlphaFoldDB" id="A0A381Z0P1"/>
<evidence type="ECO:0000313" key="7">
    <source>
        <dbReference type="EMBL" id="SVA82724.1"/>
    </source>
</evidence>
<feature type="transmembrane region" description="Helical" evidence="5">
    <location>
        <begin position="220"/>
        <end position="238"/>
    </location>
</feature>
<gene>
    <name evidence="7" type="ORF">METZ01_LOCUS135578</name>
</gene>
<feature type="transmembrane region" description="Helical" evidence="5">
    <location>
        <begin position="275"/>
        <end position="293"/>
    </location>
</feature>
<keyword evidence="3 5" id="KW-1133">Transmembrane helix</keyword>
<feature type="transmembrane region" description="Helical" evidence="5">
    <location>
        <begin position="59"/>
        <end position="77"/>
    </location>
</feature>
<feature type="domain" description="EamA" evidence="6">
    <location>
        <begin position="162"/>
        <end position="291"/>
    </location>
</feature>
<feature type="transmembrane region" description="Helical" evidence="5">
    <location>
        <begin position="89"/>
        <end position="105"/>
    </location>
</feature>
<feature type="transmembrane region" description="Helical" evidence="5">
    <location>
        <begin position="193"/>
        <end position="214"/>
    </location>
</feature>
<feature type="domain" description="EamA" evidence="6">
    <location>
        <begin position="21"/>
        <end position="153"/>
    </location>
</feature>
<dbReference type="Pfam" id="PF00892">
    <property type="entry name" value="EamA"/>
    <property type="match status" value="2"/>
</dbReference>
<dbReference type="PANTHER" id="PTHR22911:SF6">
    <property type="entry name" value="SOLUTE CARRIER FAMILY 35 MEMBER G1"/>
    <property type="match status" value="1"/>
</dbReference>
<name>A0A381Z0P1_9ZZZZ</name>
<evidence type="ECO:0000256" key="1">
    <source>
        <dbReference type="ARBA" id="ARBA00004141"/>
    </source>
</evidence>
<feature type="transmembrane region" description="Helical" evidence="5">
    <location>
        <begin position="139"/>
        <end position="157"/>
    </location>
</feature>
<feature type="transmembrane region" description="Helical" evidence="5">
    <location>
        <begin position="21"/>
        <end position="39"/>
    </location>
</feature>
<organism evidence="7">
    <name type="scientific">marine metagenome</name>
    <dbReference type="NCBI Taxonomy" id="408172"/>
    <lineage>
        <taxon>unclassified sequences</taxon>
        <taxon>metagenomes</taxon>
        <taxon>ecological metagenomes</taxon>
    </lineage>
</organism>
<comment type="subcellular location">
    <subcellularLocation>
        <location evidence="1">Membrane</location>
        <topology evidence="1">Multi-pass membrane protein</topology>
    </subcellularLocation>
</comment>